<dbReference type="GeneID" id="81465485"/>
<dbReference type="GO" id="GO:0016705">
    <property type="term" value="F:oxidoreductase activity, acting on paired donors, with incorporation or reduction of molecular oxygen"/>
    <property type="evidence" value="ECO:0007669"/>
    <property type="project" value="InterPro"/>
</dbReference>
<dbReference type="SUPFAM" id="SSF48264">
    <property type="entry name" value="Cytochrome P450"/>
    <property type="match status" value="1"/>
</dbReference>
<dbReference type="OrthoDB" id="10029320at2759"/>
<feature type="non-terminal residue" evidence="1">
    <location>
        <position position="1"/>
    </location>
</feature>
<dbReference type="RefSeq" id="XP_056577153.1">
    <property type="nucleotide sequence ID" value="XM_056726302.1"/>
</dbReference>
<dbReference type="GO" id="GO:0005506">
    <property type="term" value="F:iron ion binding"/>
    <property type="evidence" value="ECO:0007669"/>
    <property type="project" value="InterPro"/>
</dbReference>
<protein>
    <submittedName>
        <fullName evidence="1">Cytochrome P450</fullName>
    </submittedName>
</protein>
<evidence type="ECO:0000313" key="2">
    <source>
        <dbReference type="Proteomes" id="UP001147752"/>
    </source>
</evidence>
<dbReference type="PANTHER" id="PTHR24305:SF222">
    <property type="entry name" value="CYTOCHROME P450 MONOOXYGENASE STCS"/>
    <property type="match status" value="1"/>
</dbReference>
<reference evidence="1" key="2">
    <citation type="journal article" date="2023" name="IMA Fungus">
        <title>Comparative genomic study of the Penicillium genus elucidates a diverse pangenome and 15 lateral gene transfer events.</title>
        <authorList>
            <person name="Petersen C."/>
            <person name="Sorensen T."/>
            <person name="Nielsen M.R."/>
            <person name="Sondergaard T.E."/>
            <person name="Sorensen J.L."/>
            <person name="Fitzpatrick D.A."/>
            <person name="Frisvad J.C."/>
            <person name="Nielsen K.L."/>
        </authorList>
    </citation>
    <scope>NUCLEOTIDE SEQUENCE</scope>
    <source>
        <strain evidence="1">IBT 3081</strain>
    </source>
</reference>
<dbReference type="AlphaFoldDB" id="A0A9W9RST1"/>
<dbReference type="GO" id="GO:0004497">
    <property type="term" value="F:monooxygenase activity"/>
    <property type="evidence" value="ECO:0007669"/>
    <property type="project" value="InterPro"/>
</dbReference>
<comment type="caution">
    <text evidence="1">The sequence shown here is derived from an EMBL/GenBank/DDBJ whole genome shotgun (WGS) entry which is preliminary data.</text>
</comment>
<organism evidence="1 2">
    <name type="scientific">Penicillium concentricum</name>
    <dbReference type="NCBI Taxonomy" id="293559"/>
    <lineage>
        <taxon>Eukaryota</taxon>
        <taxon>Fungi</taxon>
        <taxon>Dikarya</taxon>
        <taxon>Ascomycota</taxon>
        <taxon>Pezizomycotina</taxon>
        <taxon>Eurotiomycetes</taxon>
        <taxon>Eurotiomycetidae</taxon>
        <taxon>Eurotiales</taxon>
        <taxon>Aspergillaceae</taxon>
        <taxon>Penicillium</taxon>
    </lineage>
</organism>
<reference evidence="1" key="1">
    <citation type="submission" date="2022-12" db="EMBL/GenBank/DDBJ databases">
        <authorList>
            <person name="Petersen C."/>
        </authorList>
    </citation>
    <scope>NUCLEOTIDE SEQUENCE</scope>
    <source>
        <strain evidence="1">IBT 3081</strain>
    </source>
</reference>
<dbReference type="PANTHER" id="PTHR24305">
    <property type="entry name" value="CYTOCHROME P450"/>
    <property type="match status" value="1"/>
</dbReference>
<dbReference type="Gene3D" id="1.10.630.10">
    <property type="entry name" value="Cytochrome P450"/>
    <property type="match status" value="1"/>
</dbReference>
<dbReference type="GO" id="GO:0043386">
    <property type="term" value="P:mycotoxin biosynthetic process"/>
    <property type="evidence" value="ECO:0007669"/>
    <property type="project" value="UniProtKB-ARBA"/>
</dbReference>
<dbReference type="EMBL" id="JAPZBT010000003">
    <property type="protein sequence ID" value="KAJ5365686.1"/>
    <property type="molecule type" value="Genomic_DNA"/>
</dbReference>
<gene>
    <name evidence="1" type="ORF">N7517_008572</name>
</gene>
<proteinExistence type="predicted"/>
<sequence>QRYLLKHDRLSNLSLDRTCDQPNSFLFADHDITDILLQWTFYELSRTPHMLRRVCIELDDIFSPGSHPTHIRDQILEHRENILQRTSYTSAVIKEILCLYPPARTSRFPPLTLGSAFGYRISGDVPGWIVALQLRDVTIPYMVTKAISYSLTVVGNRQVFGGPSSADHATALDKSSRTSKRL</sequence>
<dbReference type="InterPro" id="IPR050121">
    <property type="entry name" value="Cytochrome_P450_monoxygenase"/>
</dbReference>
<dbReference type="Proteomes" id="UP001147752">
    <property type="component" value="Unassembled WGS sequence"/>
</dbReference>
<keyword evidence="2" id="KW-1185">Reference proteome</keyword>
<evidence type="ECO:0000313" key="1">
    <source>
        <dbReference type="EMBL" id="KAJ5365686.1"/>
    </source>
</evidence>
<accession>A0A9W9RST1</accession>
<dbReference type="GO" id="GO:0020037">
    <property type="term" value="F:heme binding"/>
    <property type="evidence" value="ECO:0007669"/>
    <property type="project" value="InterPro"/>
</dbReference>
<dbReference type="InterPro" id="IPR001128">
    <property type="entry name" value="Cyt_P450"/>
</dbReference>
<dbReference type="Pfam" id="PF00067">
    <property type="entry name" value="p450"/>
    <property type="match status" value="1"/>
</dbReference>
<name>A0A9W9RST1_9EURO</name>
<dbReference type="InterPro" id="IPR036396">
    <property type="entry name" value="Cyt_P450_sf"/>
</dbReference>